<evidence type="ECO:0000256" key="3">
    <source>
        <dbReference type="ARBA" id="ARBA00022679"/>
    </source>
</evidence>
<sequence>MTTIAPSRSFTAPLTVPTFLQNRARALLHRVLKTLRHGQITLVDDTGRHSFGNDPSLHCTITIKDPRAYVSILTGGTVGAGESYIDSSWETDRLTDLVRIIARNQAVLQNMERQSSTLVRLLRRVGHLWRRNNRSGAKNNIIAHYDLGNELYSSFLDQTMMYSSAIYPAPDSTLEEAARYKLDHICRRLQLGPQDHVLEIGSGWGGFAIHAATHYGCRVTTTTISEAQYREASKRIEEAGLGERITLLRQDYRDLEGTYDKLVSIEMIEAVGDRYLPEFFKKCMSLLRPDGVMIIQAITIRDEKYEEYLGDVDFIQKHIFPGGCLAANSRLLDVLSRSTDLVVRGIEDFGFDYARTLQDWRARFLAAFSGLREYGYDERFRRLWEFYLCYCEGGFLERTISVVQLVADRPGNRLPARRAP</sequence>
<dbReference type="PANTHER" id="PTHR43667">
    <property type="entry name" value="CYCLOPROPANE-FATTY-ACYL-PHOSPHOLIPID SYNTHASE"/>
    <property type="match status" value="1"/>
</dbReference>
<dbReference type="GO" id="GO:0008610">
    <property type="term" value="P:lipid biosynthetic process"/>
    <property type="evidence" value="ECO:0007669"/>
    <property type="project" value="InterPro"/>
</dbReference>
<dbReference type="Gene3D" id="3.40.50.150">
    <property type="entry name" value="Vaccinia Virus protein VP39"/>
    <property type="match status" value="1"/>
</dbReference>
<name>A0A1M5RY92_9BACT</name>
<dbReference type="PANTHER" id="PTHR43667:SF2">
    <property type="entry name" value="FATTY ACID C-METHYL TRANSFERASE"/>
    <property type="match status" value="1"/>
</dbReference>
<keyword evidence="4" id="KW-0949">S-adenosyl-L-methionine</keyword>
<dbReference type="GO" id="GO:0032259">
    <property type="term" value="P:methylation"/>
    <property type="evidence" value="ECO:0007669"/>
    <property type="project" value="UniProtKB-KW"/>
</dbReference>
<dbReference type="PIRSF" id="PIRSF003085">
    <property type="entry name" value="CMAS"/>
    <property type="match status" value="1"/>
</dbReference>
<evidence type="ECO:0000256" key="5">
    <source>
        <dbReference type="ARBA" id="ARBA00023098"/>
    </source>
</evidence>
<keyword evidence="5" id="KW-0443">Lipid metabolism</keyword>
<evidence type="ECO:0000256" key="6">
    <source>
        <dbReference type="PIRSR" id="PIRSR003085-1"/>
    </source>
</evidence>
<evidence type="ECO:0000313" key="7">
    <source>
        <dbReference type="EMBL" id="SHH31205.1"/>
    </source>
</evidence>
<dbReference type="GO" id="GO:0008168">
    <property type="term" value="F:methyltransferase activity"/>
    <property type="evidence" value="ECO:0007669"/>
    <property type="project" value="UniProtKB-KW"/>
</dbReference>
<reference evidence="7 8" key="1">
    <citation type="submission" date="2016-11" db="EMBL/GenBank/DDBJ databases">
        <authorList>
            <person name="Jaros S."/>
            <person name="Januszkiewicz K."/>
            <person name="Wedrychowicz H."/>
        </authorList>
    </citation>
    <scope>NUCLEOTIDE SEQUENCE [LARGE SCALE GENOMIC DNA]</scope>
    <source>
        <strain evidence="7 8">DSM 9705</strain>
    </source>
</reference>
<evidence type="ECO:0000256" key="2">
    <source>
        <dbReference type="ARBA" id="ARBA00022603"/>
    </source>
</evidence>
<accession>A0A1M5RY92</accession>
<dbReference type="OrthoDB" id="9782855at2"/>
<evidence type="ECO:0000313" key="8">
    <source>
        <dbReference type="Proteomes" id="UP000184139"/>
    </source>
</evidence>
<dbReference type="Pfam" id="PF02353">
    <property type="entry name" value="CMAS"/>
    <property type="match status" value="1"/>
</dbReference>
<dbReference type="EMBL" id="FQXS01000001">
    <property type="protein sequence ID" value="SHH31205.1"/>
    <property type="molecule type" value="Genomic_DNA"/>
</dbReference>
<protein>
    <submittedName>
        <fullName evidence="7">Cyclopropane-fatty-acyl-phospholipid synthase</fullName>
    </submittedName>
</protein>
<dbReference type="InterPro" id="IPR003333">
    <property type="entry name" value="CMAS"/>
</dbReference>
<dbReference type="InterPro" id="IPR050723">
    <property type="entry name" value="CFA/CMAS"/>
</dbReference>
<organism evidence="7 8">
    <name type="scientific">Desulfofustis glycolicus DSM 9705</name>
    <dbReference type="NCBI Taxonomy" id="1121409"/>
    <lineage>
        <taxon>Bacteria</taxon>
        <taxon>Pseudomonadati</taxon>
        <taxon>Thermodesulfobacteriota</taxon>
        <taxon>Desulfobulbia</taxon>
        <taxon>Desulfobulbales</taxon>
        <taxon>Desulfocapsaceae</taxon>
        <taxon>Desulfofustis</taxon>
    </lineage>
</organism>
<dbReference type="CDD" id="cd02440">
    <property type="entry name" value="AdoMet_MTases"/>
    <property type="match status" value="1"/>
</dbReference>
<keyword evidence="8" id="KW-1185">Reference proteome</keyword>
<keyword evidence="2" id="KW-0489">Methyltransferase</keyword>
<dbReference type="AlphaFoldDB" id="A0A1M5RY92"/>
<keyword evidence="3" id="KW-0808">Transferase</keyword>
<dbReference type="STRING" id="1121409.SAMN02745124_00061"/>
<evidence type="ECO:0000256" key="1">
    <source>
        <dbReference type="ARBA" id="ARBA00010815"/>
    </source>
</evidence>
<evidence type="ECO:0000256" key="4">
    <source>
        <dbReference type="ARBA" id="ARBA00022691"/>
    </source>
</evidence>
<dbReference type="SUPFAM" id="SSF53335">
    <property type="entry name" value="S-adenosyl-L-methionine-dependent methyltransferases"/>
    <property type="match status" value="1"/>
</dbReference>
<gene>
    <name evidence="7" type="ORF">SAMN02745124_00061</name>
</gene>
<proteinExistence type="inferred from homology"/>
<dbReference type="Proteomes" id="UP000184139">
    <property type="component" value="Unassembled WGS sequence"/>
</dbReference>
<dbReference type="RefSeq" id="WP_073372840.1">
    <property type="nucleotide sequence ID" value="NZ_FQXS01000001.1"/>
</dbReference>
<comment type="similarity">
    <text evidence="1">Belongs to the CFA/CMAS family.</text>
</comment>
<dbReference type="InterPro" id="IPR029063">
    <property type="entry name" value="SAM-dependent_MTases_sf"/>
</dbReference>
<feature type="active site" evidence="6">
    <location>
        <position position="391"/>
    </location>
</feature>